<proteinExistence type="predicted"/>
<protein>
    <recommendedName>
        <fullName evidence="3">HNH endonuclease</fullName>
    </recommendedName>
</protein>
<name>A0A423KIV1_9PSED</name>
<evidence type="ECO:0000313" key="2">
    <source>
        <dbReference type="Proteomes" id="UP000283627"/>
    </source>
</evidence>
<evidence type="ECO:0008006" key="3">
    <source>
        <dbReference type="Google" id="ProtNLM"/>
    </source>
</evidence>
<dbReference type="EMBL" id="MOBP01000010">
    <property type="protein sequence ID" value="RON53109.1"/>
    <property type="molecule type" value="Genomic_DNA"/>
</dbReference>
<sequence length="340" mass="38505">MPNQSLYSAIRDHDFSETTCFLCGGDVENDLKSREHVFPKWLLHHFDLWDQPITLLNGTKLAYRQLVIPCCLVCNNEYLSNIEQEVQERFSAGAADVASMDRGRLLLWVLKIFYGLLYRELFLSIDRRDPGAGNIVGPEDMEQFQLLHFILQSCRVSMQFSIMDSDIPASLFVFDVQEPSSKKLKFDYKDDVVNRTLYLRLGKVGILAAFDMGAQTLPGKEFFSRYQGYPLHPLQFGELGANLFMKARVLNRTPKVIIGESPELISFSVLSIAGLSPNPVFGGWEAEDMAEMLMMFLGYSRELVMPVAGRNATWLENGDGSVRFISMDAPPWNTLGEAEE</sequence>
<dbReference type="Proteomes" id="UP000283627">
    <property type="component" value="Unassembled WGS sequence"/>
</dbReference>
<reference evidence="1 2" key="1">
    <citation type="submission" date="2016-10" db="EMBL/GenBank/DDBJ databases">
        <title>Comparative genome analysis of multiple Pseudomonas spp. focuses on biocontrol and plant growth promoting traits.</title>
        <authorList>
            <person name="Tao X.-Y."/>
            <person name="Taylor C.G."/>
        </authorList>
    </citation>
    <scope>NUCLEOTIDE SEQUENCE [LARGE SCALE GENOMIC DNA]</scope>
    <source>
        <strain evidence="1 2">39A2</strain>
    </source>
</reference>
<dbReference type="AlphaFoldDB" id="A0A423KIV1"/>
<organism evidence="1 2">
    <name type="scientific">Pseudomonas frederiksbergensis</name>
    <dbReference type="NCBI Taxonomy" id="104087"/>
    <lineage>
        <taxon>Bacteria</taxon>
        <taxon>Pseudomonadati</taxon>
        <taxon>Pseudomonadota</taxon>
        <taxon>Gammaproteobacteria</taxon>
        <taxon>Pseudomonadales</taxon>
        <taxon>Pseudomonadaceae</taxon>
        <taxon>Pseudomonas</taxon>
    </lineage>
</organism>
<dbReference type="OrthoDB" id="978976at2"/>
<accession>A0A423KIV1</accession>
<comment type="caution">
    <text evidence="1">The sequence shown here is derived from an EMBL/GenBank/DDBJ whole genome shotgun (WGS) entry which is preliminary data.</text>
</comment>
<evidence type="ECO:0000313" key="1">
    <source>
        <dbReference type="EMBL" id="RON53109.1"/>
    </source>
</evidence>
<gene>
    <name evidence="1" type="ORF">BK665_15815</name>
</gene>
<dbReference type="RefSeq" id="WP_123407395.1">
    <property type="nucleotide sequence ID" value="NZ_MOBP01000010.1"/>
</dbReference>